<gene>
    <name evidence="2" type="ORF">AV903_26390</name>
</gene>
<geneLocation type="plasmid" evidence="2 3">
    <name>unnamed1</name>
</geneLocation>
<dbReference type="AlphaFoldDB" id="A0A345CZX3"/>
<proteinExistence type="predicted"/>
<accession>A0A345CZX3</accession>
<evidence type="ECO:0000256" key="1">
    <source>
        <dbReference type="SAM" id="Phobius"/>
    </source>
</evidence>
<keyword evidence="1" id="KW-0472">Membrane</keyword>
<evidence type="ECO:0000313" key="2">
    <source>
        <dbReference type="EMBL" id="AXF78990.1"/>
    </source>
</evidence>
<dbReference type="Pfam" id="PF06864">
    <property type="entry name" value="PAP_PilO"/>
    <property type="match status" value="1"/>
</dbReference>
<evidence type="ECO:0000313" key="3">
    <source>
        <dbReference type="Proteomes" id="UP000264980"/>
    </source>
</evidence>
<sequence length="431" mass="47207">MTDNDNALYVVRPGPRTLIAGLRWELVDGRRRSAARRAARSRDADRFAVVPAGKSQLLTGSGNLTECGITAREAKNSFSLALSVLPLLGSHGWGIFALDDGRYWFIATQEGQLSVLSDVIGNHDTVRQALDTFLSFDTFTADDRTIFCPAGFLPDVNGTDQTLDVLLSKLAVPRFARLHPVSNRLALITWSALLVVIFGGYFGVTQYQSHLETQRIAAARAAYLKAKEQIKSATPAALQPWKAQPVLTDFLTQCSQQWKIAPLSIAGWRFNTADCSQEGIRLAWSKPSGGTIGDFSRRLALWYPGLTPLFNIPGGADTGGVSVALHMPLPDAPETVASVDSQTQRLTNYAQQLRARLNLTEDGALSTRVDGQVIPLPWRSFSFTFTTDIPPDRLFAPAQFDASGVRLTRITVSLSNARLHYSLEGKLYAQR</sequence>
<name>A0A345CZX3_9GAMM</name>
<dbReference type="Proteomes" id="UP000264980">
    <property type="component" value="Plasmid unnamed1"/>
</dbReference>
<reference evidence="2 3" key="1">
    <citation type="submission" date="2016-01" db="EMBL/GenBank/DDBJ databases">
        <authorList>
            <person name="Oliw E.H."/>
        </authorList>
    </citation>
    <scope>NUCLEOTIDE SEQUENCE [LARGE SCALE GENOMIC DNA]</scope>
    <source>
        <strain evidence="2 3">MDcuke</strain>
        <plasmid evidence="2 3">unnamed1</plasmid>
    </source>
</reference>
<dbReference type="InterPro" id="IPR009663">
    <property type="entry name" value="PAP_PilO"/>
</dbReference>
<feature type="transmembrane region" description="Helical" evidence="1">
    <location>
        <begin position="185"/>
        <end position="204"/>
    </location>
</feature>
<protein>
    <recommendedName>
        <fullName evidence="4">Pilus assembly protein</fullName>
    </recommendedName>
</protein>
<keyword evidence="1" id="KW-0812">Transmembrane</keyword>
<dbReference type="EMBL" id="CP013971">
    <property type="protein sequence ID" value="AXF78990.1"/>
    <property type="molecule type" value="Genomic_DNA"/>
</dbReference>
<evidence type="ECO:0008006" key="4">
    <source>
        <dbReference type="Google" id="ProtNLM"/>
    </source>
</evidence>
<dbReference type="RefSeq" id="WP_233480921.1">
    <property type="nucleotide sequence ID" value="NZ_CP013971.1"/>
</dbReference>
<keyword evidence="2" id="KW-0614">Plasmid</keyword>
<organism evidence="2 3">
    <name type="scientific">Erwinia tracheiphila</name>
    <dbReference type="NCBI Taxonomy" id="65700"/>
    <lineage>
        <taxon>Bacteria</taxon>
        <taxon>Pseudomonadati</taxon>
        <taxon>Pseudomonadota</taxon>
        <taxon>Gammaproteobacteria</taxon>
        <taxon>Enterobacterales</taxon>
        <taxon>Erwiniaceae</taxon>
        <taxon>Erwinia</taxon>
    </lineage>
</organism>
<keyword evidence="1" id="KW-1133">Transmembrane helix</keyword>